<name>A0A9D2B3S2_9FIRM</name>
<sequence length="273" mass="31678">MKKFRQILAIAGIVLLLLLYGSTMVFALMDSPNSRNLFQLSIGMTILVPVVLYAFLLVAKHLENRNRKPEPASRIKNIVFDVGNVLVDFQWDAYLDSMNLAPDVRAAVKQATWPTPQWEERDRGLRTQEEEIRVFQKLAPGYEEEVRRIMEKENDSLHLFDYSRTWIQYLQSKGYRTYLLSNVSTHMLEGFREKMDFLSQMDGAVFSCEVHSLKPEPEIYQVLFDTYRLKPEECIFLDDRVQNVEAARKAGMEGIVFTDFKSAARKLEEYGIG</sequence>
<dbReference type="SFLD" id="SFLDS00003">
    <property type="entry name" value="Haloacid_Dehalogenase"/>
    <property type="match status" value="1"/>
</dbReference>
<reference evidence="2" key="2">
    <citation type="submission" date="2021-04" db="EMBL/GenBank/DDBJ databases">
        <authorList>
            <person name="Gilroy R."/>
        </authorList>
    </citation>
    <scope>NUCLEOTIDE SEQUENCE</scope>
    <source>
        <strain evidence="2">ChiSjej1B19-8411</strain>
    </source>
</reference>
<feature type="transmembrane region" description="Helical" evidence="1">
    <location>
        <begin position="37"/>
        <end position="59"/>
    </location>
</feature>
<dbReference type="InterPro" id="IPR036412">
    <property type="entry name" value="HAD-like_sf"/>
</dbReference>
<protein>
    <submittedName>
        <fullName evidence="2">HAD family phosphatase</fullName>
    </submittedName>
</protein>
<dbReference type="EMBL" id="DXEX01000152">
    <property type="protein sequence ID" value="HIX59426.1"/>
    <property type="molecule type" value="Genomic_DNA"/>
</dbReference>
<dbReference type="CDD" id="cd02603">
    <property type="entry name" value="HAD_sEH-N_like"/>
    <property type="match status" value="1"/>
</dbReference>
<dbReference type="SFLD" id="SFLDG01129">
    <property type="entry name" value="C1.5:_HAD__Beta-PGM__Phosphata"/>
    <property type="match status" value="1"/>
</dbReference>
<keyword evidence="1" id="KW-0472">Membrane</keyword>
<dbReference type="InterPro" id="IPR006439">
    <property type="entry name" value="HAD-SF_hydro_IA"/>
</dbReference>
<reference evidence="2" key="1">
    <citation type="journal article" date="2021" name="PeerJ">
        <title>Extensive microbial diversity within the chicken gut microbiome revealed by metagenomics and culture.</title>
        <authorList>
            <person name="Gilroy R."/>
            <person name="Ravi A."/>
            <person name="Getino M."/>
            <person name="Pursley I."/>
            <person name="Horton D.L."/>
            <person name="Alikhan N.F."/>
            <person name="Baker D."/>
            <person name="Gharbi K."/>
            <person name="Hall N."/>
            <person name="Watson M."/>
            <person name="Adriaenssens E.M."/>
            <person name="Foster-Nyarko E."/>
            <person name="Jarju S."/>
            <person name="Secka A."/>
            <person name="Antonio M."/>
            <person name="Oren A."/>
            <person name="Chaudhuri R.R."/>
            <person name="La Ragione R."/>
            <person name="Hildebrand F."/>
            <person name="Pallen M.J."/>
        </authorList>
    </citation>
    <scope>NUCLEOTIDE SEQUENCE</scope>
    <source>
        <strain evidence="2">ChiSjej1B19-8411</strain>
    </source>
</reference>
<keyword evidence="1" id="KW-1133">Transmembrane helix</keyword>
<dbReference type="SUPFAM" id="SSF56784">
    <property type="entry name" value="HAD-like"/>
    <property type="match status" value="1"/>
</dbReference>
<dbReference type="Gene3D" id="3.40.50.1000">
    <property type="entry name" value="HAD superfamily/HAD-like"/>
    <property type="match status" value="1"/>
</dbReference>
<dbReference type="PANTHER" id="PTHR43611:SF3">
    <property type="entry name" value="FLAVIN MONONUCLEOTIDE HYDROLASE 1, CHLOROPLATIC"/>
    <property type="match status" value="1"/>
</dbReference>
<dbReference type="Proteomes" id="UP000886817">
    <property type="component" value="Unassembled WGS sequence"/>
</dbReference>
<dbReference type="Gene3D" id="1.10.150.240">
    <property type="entry name" value="Putative phosphatase, domain 2"/>
    <property type="match status" value="1"/>
</dbReference>
<comment type="caution">
    <text evidence="2">The sequence shown here is derived from an EMBL/GenBank/DDBJ whole genome shotgun (WGS) entry which is preliminary data.</text>
</comment>
<accession>A0A9D2B3S2</accession>
<keyword evidence="1" id="KW-0812">Transmembrane</keyword>
<dbReference type="InterPro" id="IPR023214">
    <property type="entry name" value="HAD_sf"/>
</dbReference>
<dbReference type="Pfam" id="PF00702">
    <property type="entry name" value="Hydrolase"/>
    <property type="match status" value="1"/>
</dbReference>
<gene>
    <name evidence="2" type="ORF">IAA45_06915</name>
</gene>
<evidence type="ECO:0000313" key="3">
    <source>
        <dbReference type="Proteomes" id="UP000886817"/>
    </source>
</evidence>
<dbReference type="PANTHER" id="PTHR43611">
    <property type="entry name" value="ALPHA-D-GLUCOSE 1-PHOSPHATE PHOSPHATASE"/>
    <property type="match status" value="1"/>
</dbReference>
<evidence type="ECO:0000256" key="1">
    <source>
        <dbReference type="SAM" id="Phobius"/>
    </source>
</evidence>
<dbReference type="AlphaFoldDB" id="A0A9D2B3S2"/>
<dbReference type="InterPro" id="IPR023198">
    <property type="entry name" value="PGP-like_dom2"/>
</dbReference>
<dbReference type="PRINTS" id="PR00413">
    <property type="entry name" value="HADHALOGNASE"/>
</dbReference>
<dbReference type="NCBIfam" id="TIGR01509">
    <property type="entry name" value="HAD-SF-IA-v3"/>
    <property type="match status" value="1"/>
</dbReference>
<evidence type="ECO:0000313" key="2">
    <source>
        <dbReference type="EMBL" id="HIX59426.1"/>
    </source>
</evidence>
<proteinExistence type="predicted"/>
<organism evidence="2 3">
    <name type="scientific">Candidatus Blautia gallistercoris</name>
    <dbReference type="NCBI Taxonomy" id="2838490"/>
    <lineage>
        <taxon>Bacteria</taxon>
        <taxon>Bacillati</taxon>
        <taxon>Bacillota</taxon>
        <taxon>Clostridia</taxon>
        <taxon>Lachnospirales</taxon>
        <taxon>Lachnospiraceae</taxon>
        <taxon>Blautia</taxon>
    </lineage>
</organism>